<evidence type="ECO:0000313" key="1">
    <source>
        <dbReference type="EMBL" id="BDR57444.1"/>
    </source>
</evidence>
<organism evidence="1 2">
    <name type="scientific">Xylocopilactobacillus apis</name>
    <dbReference type="NCBI Taxonomy" id="2932183"/>
    <lineage>
        <taxon>Bacteria</taxon>
        <taxon>Bacillati</taxon>
        <taxon>Bacillota</taxon>
        <taxon>Bacilli</taxon>
        <taxon>Lactobacillales</taxon>
        <taxon>Lactobacillaceae</taxon>
        <taxon>Xylocopilactobacillus</taxon>
    </lineage>
</organism>
<dbReference type="Pfam" id="PF14253">
    <property type="entry name" value="AbiH"/>
    <property type="match status" value="1"/>
</dbReference>
<dbReference type="KEGG" id="xak:KIMC2_20060"/>
<gene>
    <name evidence="1" type="ORF">KIMC2_20060</name>
</gene>
<protein>
    <recommendedName>
        <fullName evidence="3">Bacteriophage abortive infection AbiH</fullName>
    </recommendedName>
</protein>
<keyword evidence="2" id="KW-1185">Reference proteome</keyword>
<accession>A0AAU9D168</accession>
<dbReference type="RefSeq" id="WP_317696548.1">
    <property type="nucleotide sequence ID" value="NZ_AP026801.1"/>
</dbReference>
<evidence type="ECO:0008006" key="3">
    <source>
        <dbReference type="Google" id="ProtNLM"/>
    </source>
</evidence>
<evidence type="ECO:0000313" key="2">
    <source>
        <dbReference type="Proteomes" id="UP001321804"/>
    </source>
</evidence>
<reference evidence="1 2" key="1">
    <citation type="journal article" date="2023" name="Microbiol. Spectr.">
        <title>Symbiosis of Carpenter Bees with Uncharacterized Lactic Acid Bacteria Showing NAD Auxotrophy.</title>
        <authorList>
            <person name="Kawasaki S."/>
            <person name="Ozawa K."/>
            <person name="Mori T."/>
            <person name="Yamamoto A."/>
            <person name="Ito M."/>
            <person name="Ohkuma M."/>
            <person name="Sakamoto M."/>
            <person name="Matsutani M."/>
        </authorList>
    </citation>
    <scope>NUCLEOTIDE SEQUENCE [LARGE SCALE GENOMIC DNA]</scope>
    <source>
        <strain evidence="1 2">KimC2</strain>
    </source>
</reference>
<dbReference type="Proteomes" id="UP001321804">
    <property type="component" value="Chromosome"/>
</dbReference>
<proteinExistence type="predicted"/>
<name>A0AAU9D168_9LACO</name>
<dbReference type="InterPro" id="IPR025935">
    <property type="entry name" value="AbiH"/>
</dbReference>
<dbReference type="EMBL" id="AP026801">
    <property type="protein sequence ID" value="BDR57444.1"/>
    <property type="molecule type" value="Genomic_DNA"/>
</dbReference>
<dbReference type="AlphaFoldDB" id="A0AAU9D168"/>
<sequence>MKQLLVIGNGFDLQCGLKSNYNDFFSERFKEVFDIDDFKDCKRAACKITNYIEKNGFMYEGLNKKIDYFHGYKLKRKKEGIEITRWDCFFLFSQVFLEDTNNLQWQGVENIIYNVVSIALDPSFESNLEFKHNSESDDTEKEKYYKAINYLSTIGDNSPDTIATELLNDLNQFEEIFADYIVKQVLNNRNFQDFYPNLLSRLIKNLDQTEEEKPVNVDVISFNYSLTLPFKEKFNRDHGDKVHILSWSNIHGVAFFKDSAAEQAVLQSISYVSGFHLPAPIFGIDNHDILSDGKQDDPRIIFTKSFRLIDNNVNIIRDDMSYENIDLITIYGHSLARADYSYFETIFDNCDIYSSKTKLEFYYHPGDHAQLEKRKAVRKVVNLLTDYGNTLDGRHGENIVNKMILENRLQVIDSTTL</sequence>